<reference evidence="6 7" key="1">
    <citation type="journal article" date="2023" name="G3 (Bethesda)">
        <title>A chromosome-level genome assembly of Zasmidium syzygii isolated from banana leaves.</title>
        <authorList>
            <person name="van Westerhoven A.C."/>
            <person name="Mehrabi R."/>
            <person name="Talebi R."/>
            <person name="Steentjes M.B.F."/>
            <person name="Corcolon B."/>
            <person name="Chong P.A."/>
            <person name="Kema G.H.J."/>
            <person name="Seidl M.F."/>
        </authorList>
    </citation>
    <scope>NUCLEOTIDE SEQUENCE [LARGE SCALE GENOMIC DNA]</scope>
    <source>
        <strain evidence="6 7">P124</strain>
    </source>
</reference>
<name>A0ABR0EJS2_ZASCE</name>
<feature type="compositionally biased region" description="Polar residues" evidence="4">
    <location>
        <begin position="44"/>
        <end position="59"/>
    </location>
</feature>
<organism evidence="6 7">
    <name type="scientific">Zasmidium cellare</name>
    <name type="common">Wine cellar mold</name>
    <name type="synonym">Racodium cellare</name>
    <dbReference type="NCBI Taxonomy" id="395010"/>
    <lineage>
        <taxon>Eukaryota</taxon>
        <taxon>Fungi</taxon>
        <taxon>Dikarya</taxon>
        <taxon>Ascomycota</taxon>
        <taxon>Pezizomycotina</taxon>
        <taxon>Dothideomycetes</taxon>
        <taxon>Dothideomycetidae</taxon>
        <taxon>Mycosphaerellales</taxon>
        <taxon>Mycosphaerellaceae</taxon>
        <taxon>Zasmidium</taxon>
    </lineage>
</organism>
<comment type="caution">
    <text evidence="6">The sequence shown here is derived from an EMBL/GenBank/DDBJ whole genome shotgun (WGS) entry which is preliminary data.</text>
</comment>
<dbReference type="Pfam" id="PF18115">
    <property type="entry name" value="Tudor_3"/>
    <property type="match status" value="1"/>
</dbReference>
<evidence type="ECO:0000313" key="7">
    <source>
        <dbReference type="Proteomes" id="UP001305779"/>
    </source>
</evidence>
<feature type="compositionally biased region" description="Acidic residues" evidence="4">
    <location>
        <begin position="310"/>
        <end position="320"/>
    </location>
</feature>
<feature type="region of interest" description="Disordered" evidence="4">
    <location>
        <begin position="779"/>
        <end position="844"/>
    </location>
</feature>
<dbReference type="InterPro" id="IPR047252">
    <property type="entry name" value="TP53BP1-like"/>
</dbReference>
<dbReference type="SUPFAM" id="SSF52113">
    <property type="entry name" value="BRCT domain"/>
    <property type="match status" value="1"/>
</dbReference>
<feature type="compositionally biased region" description="Basic and acidic residues" evidence="4">
    <location>
        <begin position="385"/>
        <end position="396"/>
    </location>
</feature>
<dbReference type="CDD" id="cd17724">
    <property type="entry name" value="BRCT_p53bp1_rpt2"/>
    <property type="match status" value="1"/>
</dbReference>
<feature type="compositionally biased region" description="Basic and acidic residues" evidence="4">
    <location>
        <begin position="454"/>
        <end position="464"/>
    </location>
</feature>
<proteinExistence type="predicted"/>
<feature type="compositionally biased region" description="Polar residues" evidence="4">
    <location>
        <begin position="254"/>
        <end position="263"/>
    </location>
</feature>
<dbReference type="InterPro" id="IPR047249">
    <property type="entry name" value="BRCT_p53bp1-like_rpt1"/>
</dbReference>
<gene>
    <name evidence="6" type="ORF">PRZ48_007608</name>
</gene>
<feature type="compositionally biased region" description="Polar residues" evidence="4">
    <location>
        <begin position="466"/>
        <end position="478"/>
    </location>
</feature>
<dbReference type="Gene3D" id="3.40.50.10190">
    <property type="entry name" value="BRCT domain"/>
    <property type="match status" value="1"/>
</dbReference>
<dbReference type="CDD" id="cd17745">
    <property type="entry name" value="BRCT_p53bp1_rpt1"/>
    <property type="match status" value="1"/>
</dbReference>
<protein>
    <recommendedName>
        <fullName evidence="5">BRCT domain-containing protein</fullName>
    </recommendedName>
</protein>
<evidence type="ECO:0000256" key="4">
    <source>
        <dbReference type="SAM" id="MobiDB-lite"/>
    </source>
</evidence>
<evidence type="ECO:0000313" key="6">
    <source>
        <dbReference type="EMBL" id="KAK4501799.1"/>
    </source>
</evidence>
<feature type="compositionally biased region" description="Basic and acidic residues" evidence="4">
    <location>
        <begin position="822"/>
        <end position="832"/>
    </location>
</feature>
<evidence type="ECO:0000256" key="2">
    <source>
        <dbReference type="ARBA" id="ARBA00022763"/>
    </source>
</evidence>
<feature type="compositionally biased region" description="Polar residues" evidence="4">
    <location>
        <begin position="218"/>
        <end position="229"/>
    </location>
</feature>
<feature type="compositionally biased region" description="Basic and acidic residues" evidence="4">
    <location>
        <begin position="564"/>
        <end position="575"/>
    </location>
</feature>
<feature type="region of interest" description="Disordered" evidence="4">
    <location>
        <begin position="338"/>
        <end position="636"/>
    </location>
</feature>
<sequence length="1396" mass="152088">MASHEPDSVATVGSQDLGILQQFIQTHWEQPNRVANAVHEEDSNQNTITDTPNDRSTVPESVERPDTDATAKPPRLITSKSAPDMEMAMQTSPGNALATEPVASIPKAQSFHAFGGDTQELNSQELRESITMSRIGEATPGTAQRTQKEGDTGYINLESEWDTQGFEDVFLHEETQAEPPVPVTPALYRGQETEIPTTAKKTPHYSQFFGAANPPAMTASQLIDQTQQPSSPPADMIHSDPIDNRPSPADRSSPGFSHSSPNLGRNDLEKEKRPRTAPGEPRAYYRSLQESQALREARAALRSPGQLQNDGDDDDFEEESFNTKRIKIRRALSDNALRVTAPARPGSRRSWSKKSRSTMIDLTTPAPAKRQRVQFENLDEEDDQDHAVEEPLHDEEYVSTPLGSVHDDEYDEFSQNIVGQADEDDASTVASLEDDEIVEQSPRQTGEDQAAEEVTERRDRRDVGESTQKSTVADSQPDGQAAIIRHIQHSSTTSFVPGSQHAGKTSEDQALLSSQRRSRIAASQVDREDSSNSAEKVPSSPPLLRVSSTLPEGEIPESDAVEDEASKLEETIRDEDQNEDEETQDTTRDGGAPFSTARTHVSGSVESPARKSVAPSPRKASQSQRSYLTDPSPRKLAGVRRFADFANGTSTNGSFELEADVDDIMQGVITEEDQQVWDSTSGLSDLSRMNKRRKTSHTASSRTTSTKSNKAPDTTLQVDETIDELAIAESEPDIVRPDSPPAALRDSPNKANEMLPPPLNKGKVKAPDVVSESVMLREKAGSDAVSQLVRDRGTTAKKTKQVTYGRTSRRKSNRTEGTASKNDAKNEAKSENTGEGSIEEQTPMVKAVSAQDDAVAGIEESDPAIEESFMDIDAPDKLADQNLATTGNVAAADSSDIENFIPDPKRVFALFKGTPLAFYPATWLGSSPDATTFKVRFDDGAETNIETHHVRNLDLRVDDSIKVNVAGLRNKTWRITGFGAPAQTREERGLATDANGHIRVKIEARSNRNSLSNDASSEAAGNADGDGIREVLVEHIYLTNTMWPSFAARVFTPPAKVRPDRAQTPLAQEGTPGSEPPPSRSRRAIVPTAKAKGSGLRLSHLRDTSTSSSRSAGSTGIFSGMAFAVTYVSNDAEKADVTRLIGQHGGTILDGGFEELFELPNIGEPAQKSPRKQMEETESGLRLKPEHKDLGFVALIADKHSRRAKYMQALALGLPTLSGRWVLDSLDSSKNKKPVMNDNGTVDPLPWERYLLPAGESAYLGGAIRSRTLTSYESASAALQATISSRPTLLDGESVLIVAPKKDKAGWEKRRTYAFLTLALGAGQVKRVYDLEEAKSLIDPEIPMWLYVDGPLSKARAALSDAGKKRKRGAEVKKGNVRIVDDEFVVQSLILGALYV</sequence>
<dbReference type="Gene3D" id="2.30.30.140">
    <property type="match status" value="1"/>
</dbReference>
<evidence type="ECO:0000259" key="5">
    <source>
        <dbReference type="PROSITE" id="PS50172"/>
    </source>
</evidence>
<dbReference type="InterPro" id="IPR001357">
    <property type="entry name" value="BRCT_dom"/>
</dbReference>
<feature type="compositionally biased region" description="Low complexity" evidence="4">
    <location>
        <begin position="542"/>
        <end position="551"/>
    </location>
</feature>
<keyword evidence="7" id="KW-1185">Reference proteome</keyword>
<feature type="compositionally biased region" description="Low complexity" evidence="4">
    <location>
        <begin position="1104"/>
        <end position="1113"/>
    </location>
</feature>
<feature type="compositionally biased region" description="Acidic residues" evidence="4">
    <location>
        <begin position="554"/>
        <end position="563"/>
    </location>
</feature>
<dbReference type="InterPro" id="IPR041297">
    <property type="entry name" value="Crb2_Tudor"/>
</dbReference>
<dbReference type="PANTHER" id="PTHR15321:SF3">
    <property type="entry name" value="TP53-BINDING PROTEIN 1"/>
    <property type="match status" value="1"/>
</dbReference>
<dbReference type="PANTHER" id="PTHR15321">
    <property type="entry name" value="TUMOR SUPPRESSOR P53-BINDING PROTEIN 1"/>
    <property type="match status" value="1"/>
</dbReference>
<evidence type="ECO:0000256" key="3">
    <source>
        <dbReference type="ARBA" id="ARBA00023242"/>
    </source>
</evidence>
<keyword evidence="3" id="KW-0539">Nucleus</keyword>
<feature type="compositionally biased region" description="Low complexity" evidence="4">
    <location>
        <begin position="697"/>
        <end position="708"/>
    </location>
</feature>
<feature type="region of interest" description="Disordered" evidence="4">
    <location>
        <begin position="37"/>
        <end position="83"/>
    </location>
</feature>
<comment type="subcellular location">
    <subcellularLocation>
        <location evidence="1">Nucleus</location>
    </subcellularLocation>
</comment>
<accession>A0ABR0EJS2</accession>
<feature type="compositionally biased region" description="Polar residues" evidence="4">
    <location>
        <begin position="709"/>
        <end position="718"/>
    </location>
</feature>
<feature type="compositionally biased region" description="Polar residues" evidence="4">
    <location>
        <begin position="596"/>
        <end position="605"/>
    </location>
</feature>
<keyword evidence="2" id="KW-0227">DNA damage</keyword>
<dbReference type="SMART" id="SM00292">
    <property type="entry name" value="BRCT"/>
    <property type="match status" value="1"/>
</dbReference>
<dbReference type="PROSITE" id="PS50172">
    <property type="entry name" value="BRCT"/>
    <property type="match status" value="1"/>
</dbReference>
<feature type="compositionally biased region" description="Low complexity" evidence="4">
    <location>
        <begin position="509"/>
        <end position="524"/>
    </location>
</feature>
<dbReference type="EMBL" id="JAXOVC010000005">
    <property type="protein sequence ID" value="KAK4501799.1"/>
    <property type="molecule type" value="Genomic_DNA"/>
</dbReference>
<feature type="compositionally biased region" description="Basic residues" evidence="4">
    <location>
        <begin position="346"/>
        <end position="356"/>
    </location>
</feature>
<feature type="region of interest" description="Disordered" evidence="4">
    <location>
        <begin position="670"/>
        <end position="766"/>
    </location>
</feature>
<evidence type="ECO:0000256" key="1">
    <source>
        <dbReference type="ARBA" id="ARBA00004123"/>
    </source>
</evidence>
<dbReference type="Proteomes" id="UP001305779">
    <property type="component" value="Unassembled WGS sequence"/>
</dbReference>
<feature type="region of interest" description="Disordered" evidence="4">
    <location>
        <begin position="1058"/>
        <end position="1113"/>
    </location>
</feature>
<feature type="compositionally biased region" description="Acidic residues" evidence="4">
    <location>
        <begin position="421"/>
        <end position="438"/>
    </location>
</feature>
<dbReference type="InterPro" id="IPR036420">
    <property type="entry name" value="BRCT_dom_sf"/>
</dbReference>
<feature type="region of interest" description="Disordered" evidence="4">
    <location>
        <begin position="175"/>
        <end position="324"/>
    </location>
</feature>
<feature type="compositionally biased region" description="Polar residues" evidence="4">
    <location>
        <begin position="619"/>
        <end position="629"/>
    </location>
</feature>
<dbReference type="InterPro" id="IPR047250">
    <property type="entry name" value="BRCT_p53bp1-like_rpt2"/>
</dbReference>
<feature type="domain" description="BRCT" evidence="5">
    <location>
        <begin position="1113"/>
        <end position="1230"/>
    </location>
</feature>